<feature type="compositionally biased region" description="Acidic residues" evidence="1">
    <location>
        <begin position="244"/>
        <end position="253"/>
    </location>
</feature>
<dbReference type="Gene3D" id="1.10.238.10">
    <property type="entry name" value="EF-hand"/>
    <property type="match status" value="1"/>
</dbReference>
<dbReference type="EMBL" id="HBIZ01042920">
    <property type="protein sequence ID" value="CAE0774799.1"/>
    <property type="molecule type" value="Transcribed_RNA"/>
</dbReference>
<name>A0A6T0AME8_CHRCT</name>
<sequence length="320" mass="35898">MVFLPRIETSTHVVVPEPAASARLSTRRNRRRCLKDQVHQIWHAEITDWLENRDQCQTFGRDDKERADLLIWFNAIDVGNSGGVEEGDIRAFMKAMGVEVSPSLLAHVFKMMGFKRDAQLDEEKFYRLMTEYGSQISGGAHFAAREGGRAFEIDSNTRLVMLAYRRQRLLKDLRDPTKRRRFADAEAFNKYYGKSSLLQAPISPTKERASTTSLGSPTLPPLPNNDVRMRDAVPQDTPLRIDTHDDESTEEAVETVGFRLQPPVSGRHRPSPPSSRPPANASPRTPRTRRTSSRASEEDTADATDNKAAVAPAASVPGWD</sequence>
<evidence type="ECO:0000313" key="4">
    <source>
        <dbReference type="EMBL" id="CAE0774801.1"/>
    </source>
</evidence>
<feature type="compositionally biased region" description="Basic and acidic residues" evidence="1">
    <location>
        <begin position="227"/>
        <end position="243"/>
    </location>
</feature>
<dbReference type="InterPro" id="IPR011992">
    <property type="entry name" value="EF-hand-dom_pair"/>
</dbReference>
<dbReference type="EMBL" id="HBIZ01042923">
    <property type="protein sequence ID" value="CAE0774802.1"/>
    <property type="molecule type" value="Transcribed_RNA"/>
</dbReference>
<dbReference type="SUPFAM" id="SSF47473">
    <property type="entry name" value="EF-hand"/>
    <property type="match status" value="1"/>
</dbReference>
<evidence type="ECO:0000259" key="2">
    <source>
        <dbReference type="PROSITE" id="PS50222"/>
    </source>
</evidence>
<feature type="domain" description="EF-hand" evidence="2">
    <location>
        <begin position="64"/>
        <end position="99"/>
    </location>
</feature>
<evidence type="ECO:0000313" key="5">
    <source>
        <dbReference type="EMBL" id="CAE0774802.1"/>
    </source>
</evidence>
<feature type="region of interest" description="Disordered" evidence="1">
    <location>
        <begin position="202"/>
        <end position="320"/>
    </location>
</feature>
<dbReference type="InterPro" id="IPR002048">
    <property type="entry name" value="EF_hand_dom"/>
</dbReference>
<dbReference type="AlphaFoldDB" id="A0A6T0AME8"/>
<gene>
    <name evidence="3" type="ORF">PCAR00345_LOCUS27433</name>
    <name evidence="4" type="ORF">PCAR00345_LOCUS27435</name>
    <name evidence="5" type="ORF">PCAR00345_LOCUS27436</name>
</gene>
<evidence type="ECO:0000313" key="3">
    <source>
        <dbReference type="EMBL" id="CAE0774799.1"/>
    </source>
</evidence>
<reference evidence="5" key="1">
    <citation type="submission" date="2021-01" db="EMBL/GenBank/DDBJ databases">
        <authorList>
            <person name="Corre E."/>
            <person name="Pelletier E."/>
            <person name="Niang G."/>
            <person name="Scheremetjew M."/>
            <person name="Finn R."/>
            <person name="Kale V."/>
            <person name="Holt S."/>
            <person name="Cochrane G."/>
            <person name="Meng A."/>
            <person name="Brown T."/>
            <person name="Cohen L."/>
        </authorList>
    </citation>
    <scope>NUCLEOTIDE SEQUENCE</scope>
    <source>
        <strain evidence="5">CCMP645</strain>
    </source>
</reference>
<dbReference type="PROSITE" id="PS50222">
    <property type="entry name" value="EF_HAND_2"/>
    <property type="match status" value="1"/>
</dbReference>
<dbReference type="EMBL" id="HBIZ01042922">
    <property type="protein sequence ID" value="CAE0774801.1"/>
    <property type="molecule type" value="Transcribed_RNA"/>
</dbReference>
<accession>A0A6T0AME8</accession>
<protein>
    <recommendedName>
        <fullName evidence="2">EF-hand domain-containing protein</fullName>
    </recommendedName>
</protein>
<proteinExistence type="predicted"/>
<dbReference type="GO" id="GO:0005509">
    <property type="term" value="F:calcium ion binding"/>
    <property type="evidence" value="ECO:0007669"/>
    <property type="project" value="InterPro"/>
</dbReference>
<organism evidence="5">
    <name type="scientific">Chrysotila carterae</name>
    <name type="common">Marine alga</name>
    <name type="synonym">Syracosphaera carterae</name>
    <dbReference type="NCBI Taxonomy" id="13221"/>
    <lineage>
        <taxon>Eukaryota</taxon>
        <taxon>Haptista</taxon>
        <taxon>Haptophyta</taxon>
        <taxon>Prymnesiophyceae</taxon>
        <taxon>Isochrysidales</taxon>
        <taxon>Isochrysidaceae</taxon>
        <taxon>Chrysotila</taxon>
    </lineage>
</organism>
<evidence type="ECO:0000256" key="1">
    <source>
        <dbReference type="SAM" id="MobiDB-lite"/>
    </source>
</evidence>